<dbReference type="InParanoid" id="A0A482WXG0"/>
<evidence type="ECO:0000256" key="1">
    <source>
        <dbReference type="SAM" id="SignalP"/>
    </source>
</evidence>
<evidence type="ECO:0000313" key="3">
    <source>
        <dbReference type="Proteomes" id="UP000291343"/>
    </source>
</evidence>
<evidence type="ECO:0008006" key="4">
    <source>
        <dbReference type="Google" id="ProtNLM"/>
    </source>
</evidence>
<dbReference type="AlphaFoldDB" id="A0A482WXG0"/>
<accession>A0A482WXG0</accession>
<comment type="caution">
    <text evidence="2">The sequence shown here is derived from an EMBL/GenBank/DDBJ whole genome shotgun (WGS) entry which is preliminary data.</text>
</comment>
<proteinExistence type="predicted"/>
<dbReference type="EMBL" id="QKKF02022725">
    <property type="protein sequence ID" value="RZF38287.1"/>
    <property type="molecule type" value="Genomic_DNA"/>
</dbReference>
<name>A0A482WXG0_LAOST</name>
<reference evidence="2 3" key="1">
    <citation type="journal article" date="2017" name="Gigascience">
        <title>Genome sequence of the small brown planthopper, Laodelphax striatellus.</title>
        <authorList>
            <person name="Zhu J."/>
            <person name="Jiang F."/>
            <person name="Wang X."/>
            <person name="Yang P."/>
            <person name="Bao Y."/>
            <person name="Zhao W."/>
            <person name="Wang W."/>
            <person name="Lu H."/>
            <person name="Wang Q."/>
            <person name="Cui N."/>
            <person name="Li J."/>
            <person name="Chen X."/>
            <person name="Luo L."/>
            <person name="Yu J."/>
            <person name="Kang L."/>
            <person name="Cui F."/>
        </authorList>
    </citation>
    <scope>NUCLEOTIDE SEQUENCE [LARGE SCALE GENOMIC DNA]</scope>
    <source>
        <strain evidence="2">Lst14</strain>
    </source>
</reference>
<sequence length="100" mass="10501">MMPPEFPFHRFLNVFSSLIAGVAISASCALDRCIGREVGGGVDERVQVVDHVTGGGVIGGGVIGGHVYIRRLVFELTAASAVLFVHSLESVGLDCLPHGR</sequence>
<keyword evidence="1" id="KW-0732">Signal</keyword>
<organism evidence="2 3">
    <name type="scientific">Laodelphax striatellus</name>
    <name type="common">Small brown planthopper</name>
    <name type="synonym">Delphax striatella</name>
    <dbReference type="NCBI Taxonomy" id="195883"/>
    <lineage>
        <taxon>Eukaryota</taxon>
        <taxon>Metazoa</taxon>
        <taxon>Ecdysozoa</taxon>
        <taxon>Arthropoda</taxon>
        <taxon>Hexapoda</taxon>
        <taxon>Insecta</taxon>
        <taxon>Pterygota</taxon>
        <taxon>Neoptera</taxon>
        <taxon>Paraneoptera</taxon>
        <taxon>Hemiptera</taxon>
        <taxon>Auchenorrhyncha</taxon>
        <taxon>Fulgoroidea</taxon>
        <taxon>Delphacidae</taxon>
        <taxon>Criomorphinae</taxon>
        <taxon>Laodelphax</taxon>
    </lineage>
</organism>
<dbReference type="Proteomes" id="UP000291343">
    <property type="component" value="Unassembled WGS sequence"/>
</dbReference>
<feature type="chain" id="PRO_5019835720" description="Secreted protein" evidence="1">
    <location>
        <begin position="30"/>
        <end position="100"/>
    </location>
</feature>
<evidence type="ECO:0000313" key="2">
    <source>
        <dbReference type="EMBL" id="RZF38287.1"/>
    </source>
</evidence>
<gene>
    <name evidence="2" type="ORF">LSTR_LSTR009010</name>
</gene>
<feature type="signal peptide" evidence="1">
    <location>
        <begin position="1"/>
        <end position="29"/>
    </location>
</feature>
<protein>
    <recommendedName>
        <fullName evidence="4">Secreted protein</fullName>
    </recommendedName>
</protein>
<keyword evidence="3" id="KW-1185">Reference proteome</keyword>